<dbReference type="RefSeq" id="WP_054671067.1">
    <property type="nucleotide sequence ID" value="NZ_BMOF01000072.1"/>
</dbReference>
<evidence type="ECO:0000313" key="2">
    <source>
        <dbReference type="Proteomes" id="UP000637720"/>
    </source>
</evidence>
<protein>
    <submittedName>
        <fullName evidence="1">Uncharacterized protein</fullName>
    </submittedName>
</protein>
<evidence type="ECO:0000313" key="1">
    <source>
        <dbReference type="EMBL" id="GGK08090.1"/>
    </source>
</evidence>
<reference evidence="1" key="1">
    <citation type="journal article" date="2014" name="Int. J. Syst. Evol. Microbiol.">
        <title>Complete genome sequence of Corynebacterium casei LMG S-19264T (=DSM 44701T), isolated from a smear-ripened cheese.</title>
        <authorList>
            <consortium name="US DOE Joint Genome Institute (JGI-PGF)"/>
            <person name="Walter F."/>
            <person name="Albersmeier A."/>
            <person name="Kalinowski J."/>
            <person name="Ruckert C."/>
        </authorList>
    </citation>
    <scope>NUCLEOTIDE SEQUENCE</scope>
    <source>
        <strain evidence="1">JCM 14719</strain>
    </source>
</reference>
<dbReference type="AlphaFoldDB" id="A0A8J3BAP9"/>
<sequence>MGNAKPFVMSRTYRHARHDLYVYQQKGKLFKLLLVRYSDGSVAYFARNERSRRNAGEALTLVVKRPTQTAFRALTDKGIVPAEPSRHIRATLFAESPTHHYRVGRPRALKPLERPTIPRIRRSITCRPLPDPSTGIRPTLPACRPFLGWTCAAPTISTLS</sequence>
<dbReference type="Proteomes" id="UP000637720">
    <property type="component" value="Unassembled WGS sequence"/>
</dbReference>
<accession>A0A8J3BAP9</accession>
<proteinExistence type="predicted"/>
<reference evidence="1" key="2">
    <citation type="submission" date="2020-09" db="EMBL/GenBank/DDBJ databases">
        <authorList>
            <person name="Sun Q."/>
            <person name="Ohkuma M."/>
        </authorList>
    </citation>
    <scope>NUCLEOTIDE SEQUENCE</scope>
    <source>
        <strain evidence="1">JCM 14719</strain>
    </source>
</reference>
<organism evidence="1 2">
    <name type="scientific">Calditerricola satsumensis</name>
    <dbReference type="NCBI Taxonomy" id="373054"/>
    <lineage>
        <taxon>Bacteria</taxon>
        <taxon>Bacillati</taxon>
        <taxon>Bacillota</taxon>
        <taxon>Bacilli</taxon>
        <taxon>Bacillales</taxon>
        <taxon>Bacillaceae</taxon>
        <taxon>Calditerricola</taxon>
    </lineage>
</organism>
<gene>
    <name evidence="1" type="ORF">GCM10007043_22690</name>
</gene>
<comment type="caution">
    <text evidence="1">The sequence shown here is derived from an EMBL/GenBank/DDBJ whole genome shotgun (WGS) entry which is preliminary data.</text>
</comment>
<keyword evidence="2" id="KW-1185">Reference proteome</keyword>
<name>A0A8J3BAP9_9BACI</name>
<dbReference type="EMBL" id="BMOF01000072">
    <property type="protein sequence ID" value="GGK08090.1"/>
    <property type="molecule type" value="Genomic_DNA"/>
</dbReference>